<reference evidence="2 3" key="1">
    <citation type="submission" date="2020-08" db="EMBL/GenBank/DDBJ databases">
        <title>The Agave Microbiome: Exploring the role of microbial communities in plant adaptations to desert environments.</title>
        <authorList>
            <person name="Partida-Martinez L.P."/>
        </authorList>
    </citation>
    <scope>NUCLEOTIDE SEQUENCE [LARGE SCALE GENOMIC DNA]</scope>
    <source>
        <strain evidence="2 3">AS3.12</strain>
    </source>
</reference>
<organism evidence="2 3">
    <name type="scientific">Rhizobium soli</name>
    <dbReference type="NCBI Taxonomy" id="424798"/>
    <lineage>
        <taxon>Bacteria</taxon>
        <taxon>Pseudomonadati</taxon>
        <taxon>Pseudomonadota</taxon>
        <taxon>Alphaproteobacteria</taxon>
        <taxon>Hyphomicrobiales</taxon>
        <taxon>Rhizobiaceae</taxon>
        <taxon>Rhizobium/Agrobacterium group</taxon>
        <taxon>Rhizobium</taxon>
    </lineage>
</organism>
<gene>
    <name evidence="2" type="ORF">F4695_001883</name>
</gene>
<dbReference type="EMBL" id="JACHBU010000003">
    <property type="protein sequence ID" value="MBB6508534.1"/>
    <property type="molecule type" value="Genomic_DNA"/>
</dbReference>
<evidence type="ECO:0000256" key="1">
    <source>
        <dbReference type="SAM" id="MobiDB-lite"/>
    </source>
</evidence>
<protein>
    <submittedName>
        <fullName evidence="2">Uncharacterized protein</fullName>
    </submittedName>
</protein>
<evidence type="ECO:0000313" key="3">
    <source>
        <dbReference type="Proteomes" id="UP000585437"/>
    </source>
</evidence>
<evidence type="ECO:0000313" key="2">
    <source>
        <dbReference type="EMBL" id="MBB6508534.1"/>
    </source>
</evidence>
<proteinExistence type="predicted"/>
<dbReference type="Proteomes" id="UP000585437">
    <property type="component" value="Unassembled WGS sequence"/>
</dbReference>
<feature type="region of interest" description="Disordered" evidence="1">
    <location>
        <begin position="1"/>
        <end position="25"/>
    </location>
</feature>
<comment type="caution">
    <text evidence="2">The sequence shown here is derived from an EMBL/GenBank/DDBJ whole genome shotgun (WGS) entry which is preliminary data.</text>
</comment>
<dbReference type="AlphaFoldDB" id="A0A7X0MRF3"/>
<sequence length="78" mass="8588">MSPEWEVEATLPGVSVDREELPSPAGDTRRNFIHLSQHSAMVLPEGAKAQWIATIRGKEDTAVLGREDETGSMFLLSH</sequence>
<accession>A0A7X0MRF3</accession>
<name>A0A7X0MRF3_9HYPH</name>
<keyword evidence="3" id="KW-1185">Reference proteome</keyword>